<dbReference type="EnsemblMetazoa" id="CLYHEMT001179.1">
    <property type="protein sequence ID" value="CLYHEMP001179.1"/>
    <property type="gene ID" value="CLYHEMG001179"/>
</dbReference>
<dbReference type="InterPro" id="IPR050344">
    <property type="entry name" value="Peptidase_M1_aminopeptidases"/>
</dbReference>
<dbReference type="GeneID" id="136799588"/>
<evidence type="ECO:0000256" key="4">
    <source>
        <dbReference type="ARBA" id="ARBA00022475"/>
    </source>
</evidence>
<evidence type="ECO:0000256" key="8">
    <source>
        <dbReference type="ARBA" id="ARBA00022801"/>
    </source>
</evidence>
<feature type="region of interest" description="Disordered" evidence="20">
    <location>
        <begin position="1"/>
        <end position="23"/>
    </location>
</feature>
<dbReference type="Pfam" id="PF11838">
    <property type="entry name" value="ERAP1_C"/>
    <property type="match status" value="1"/>
</dbReference>
<keyword evidence="6 19" id="KW-0812">Transmembrane</keyword>
<evidence type="ECO:0000256" key="7">
    <source>
        <dbReference type="ARBA" id="ARBA00022723"/>
    </source>
</evidence>
<dbReference type="GO" id="GO:0005886">
    <property type="term" value="C:plasma membrane"/>
    <property type="evidence" value="ECO:0007669"/>
    <property type="project" value="UniProtKB-SubCell"/>
</dbReference>
<name>A0A7M5UZX1_9CNID</name>
<organism evidence="24 25">
    <name type="scientific">Clytia hemisphaerica</name>
    <dbReference type="NCBI Taxonomy" id="252671"/>
    <lineage>
        <taxon>Eukaryota</taxon>
        <taxon>Metazoa</taxon>
        <taxon>Cnidaria</taxon>
        <taxon>Hydrozoa</taxon>
        <taxon>Hydroidolina</taxon>
        <taxon>Leptothecata</taxon>
        <taxon>Obeliida</taxon>
        <taxon>Clytiidae</taxon>
        <taxon>Clytia</taxon>
    </lineage>
</organism>
<reference evidence="24" key="1">
    <citation type="submission" date="2021-01" db="UniProtKB">
        <authorList>
            <consortium name="EnsemblMetazoa"/>
        </authorList>
    </citation>
    <scope>IDENTIFICATION</scope>
</reference>
<evidence type="ECO:0000256" key="15">
    <source>
        <dbReference type="ARBA" id="ARBA00023180"/>
    </source>
</evidence>
<dbReference type="FunFam" id="1.10.390.10:FF:000016">
    <property type="entry name" value="Glutamyl aminopeptidase"/>
    <property type="match status" value="1"/>
</dbReference>
<keyword evidence="14" id="KW-1015">Disulfide bond</keyword>
<dbReference type="FunFam" id="2.60.40.1910:FF:000006">
    <property type="entry name" value="Aminopeptidase"/>
    <property type="match status" value="1"/>
</dbReference>
<dbReference type="Gene3D" id="1.25.50.20">
    <property type="match status" value="1"/>
</dbReference>
<accession>A0A7M5UZX1</accession>
<dbReference type="GO" id="GO:0005737">
    <property type="term" value="C:cytoplasm"/>
    <property type="evidence" value="ECO:0007669"/>
    <property type="project" value="TreeGrafter"/>
</dbReference>
<evidence type="ECO:0000256" key="18">
    <source>
        <dbReference type="PIRSR" id="PIRSR634016-4"/>
    </source>
</evidence>
<evidence type="ECO:0000256" key="1">
    <source>
        <dbReference type="ARBA" id="ARBA00004236"/>
    </source>
</evidence>
<dbReference type="PRINTS" id="PR00756">
    <property type="entry name" value="ALADIPTASE"/>
</dbReference>
<keyword evidence="10" id="KW-0735">Signal-anchor</keyword>
<dbReference type="GO" id="GO:0070006">
    <property type="term" value="F:metalloaminopeptidase activity"/>
    <property type="evidence" value="ECO:0007669"/>
    <property type="project" value="TreeGrafter"/>
</dbReference>
<sequence length="982" mass="112512">MGDKTPFIDEDEGLMNGSNTQKSKGYDDEERFCVRHWKVIFAGTGVFLLITLGVIIGAVFNRNDVGELGRGARSNEFPYKDIRLPGNVKPLRYQVYLHPNITNKKDFSFTGFVNILVRADNDSVSDILLHSKDLKIEKVNLYEIPKGTVGDIISKADTLGKEVTYKDYLADNKKNEMLMIRLQDGDTLDSKLVYVVHIKFKGKLSTGLEGFYLSSYKKKGQKEPTYLATTHFEATAARKAFPCFDEPAMKANFSIIMVKEKQHKALSNMPIDHTEDRIDGLEVVYFKESVKMSTYLVAFVVCDYSFKEAKTPRGTTVKVWAPKDQIEQANFAIEVAPKVLSYYEEYFKVNFPLPKQDLIAIPDFAAGAMENWGLITYRLTSILYDEKESSSSNKQWVAVVIAHELAHQWFGNLVTMKWWNDLWLNEGFAAFTEFIGANHTDPSWQMMDQFIVDDVQSSMVLDSHLNSHPISVEVKDPSQINEIFDTISYDKGASIIRMMKHFLGSNVFHTGLQNYLKKFQFSNAVSDDLWQCLSKASNQSGRAIDVKAIMDTWTTQMGYPVITAKRENETFQVTQQHFIVDQDYDESKLKDSKWKVPLTYYTEKVKTPKLVWMDTEDEIVAFDAAKAEGWIKMNVDQKGFYRVNYEEENWKALSNQLVKDHKVLSTSDRSNLIDDAFELAKANLLDQVKALDMTAYLSNEKEYVPWVTAMSSLGYIGAMLEGSDQFPDAYKLYEQYIVAQVHPIVKRLKWEDKGSHLDKYLRGSALRLAVSHGDKEAIKKGKELFNKWKDSKGKDSIPPNLRSAVYLAAIKYGGQEEWNYMYNEFRTTSFPSEERKLMFALADTQDQKQLEKYLKMSMDNKIIRSQDTCSVIEHIAGNPKGRELAYNFVEKNWDTLFERYGTGSFDMSRLVKAVFGRYKTKAKLEKVKKFLGSHKMGSGKLASKQAIAAVKNHIAWLKKNGKKVESWLKKQVQKQSRRSMIM</sequence>
<dbReference type="GO" id="GO:0005615">
    <property type="term" value="C:extracellular space"/>
    <property type="evidence" value="ECO:0007669"/>
    <property type="project" value="TreeGrafter"/>
</dbReference>
<dbReference type="AlphaFoldDB" id="A0A7M5UZX1"/>
<evidence type="ECO:0000256" key="16">
    <source>
        <dbReference type="PIRSR" id="PIRSR634016-1"/>
    </source>
</evidence>
<evidence type="ECO:0000259" key="22">
    <source>
        <dbReference type="Pfam" id="PF11838"/>
    </source>
</evidence>
<dbReference type="SUPFAM" id="SSF63737">
    <property type="entry name" value="Leukotriene A4 hydrolase N-terminal domain"/>
    <property type="match status" value="1"/>
</dbReference>
<dbReference type="PANTHER" id="PTHR11533">
    <property type="entry name" value="PROTEASE M1 ZINC METALLOPROTEASE"/>
    <property type="match status" value="1"/>
</dbReference>
<evidence type="ECO:0000313" key="25">
    <source>
        <dbReference type="Proteomes" id="UP000594262"/>
    </source>
</evidence>
<dbReference type="InterPro" id="IPR027268">
    <property type="entry name" value="Peptidase_M4/M1_CTD_sf"/>
</dbReference>
<evidence type="ECO:0000313" key="24">
    <source>
        <dbReference type="EnsemblMetazoa" id="CLYHEMP001179.1"/>
    </source>
</evidence>
<keyword evidence="15" id="KW-0325">Glycoprotein</keyword>
<evidence type="ECO:0000256" key="9">
    <source>
        <dbReference type="ARBA" id="ARBA00022833"/>
    </source>
</evidence>
<keyword evidence="8 19" id="KW-0378">Hydrolase</keyword>
<dbReference type="InterPro" id="IPR042097">
    <property type="entry name" value="Aminopeptidase_N-like_N_sf"/>
</dbReference>
<dbReference type="RefSeq" id="XP_066912412.1">
    <property type="nucleotide sequence ID" value="XM_067056311.1"/>
</dbReference>
<dbReference type="GO" id="GO:0042277">
    <property type="term" value="F:peptide binding"/>
    <property type="evidence" value="ECO:0007669"/>
    <property type="project" value="TreeGrafter"/>
</dbReference>
<feature type="binding site" evidence="17">
    <location>
        <position position="407"/>
    </location>
    <ligand>
        <name>Zn(2+)</name>
        <dbReference type="ChEBI" id="CHEBI:29105"/>
        <note>catalytic</note>
    </ligand>
</feature>
<proteinExistence type="inferred from homology"/>
<dbReference type="FunFam" id="2.60.40.1730:FF:000012">
    <property type="entry name" value="Aminopeptidase N"/>
    <property type="match status" value="1"/>
</dbReference>
<evidence type="ECO:0000256" key="20">
    <source>
        <dbReference type="SAM" id="MobiDB-lite"/>
    </source>
</evidence>
<keyword evidence="7 17" id="KW-0479">Metal-binding</keyword>
<keyword evidence="19" id="KW-0031">Aminopeptidase</keyword>
<feature type="site" description="Transition state stabilizer" evidence="18">
    <location>
        <position position="489"/>
    </location>
</feature>
<feature type="binding site" evidence="17">
    <location>
        <position position="426"/>
    </location>
    <ligand>
        <name>Zn(2+)</name>
        <dbReference type="ChEBI" id="CHEBI:29105"/>
        <note>catalytic</note>
    </ligand>
</feature>
<dbReference type="InterPro" id="IPR045357">
    <property type="entry name" value="Aminopeptidase_N-like_N"/>
</dbReference>
<dbReference type="OrthoDB" id="6018855at2759"/>
<feature type="binding site" evidence="17">
    <location>
        <position position="403"/>
    </location>
    <ligand>
        <name>Zn(2+)</name>
        <dbReference type="ChEBI" id="CHEBI:29105"/>
        <note>catalytic</note>
    </ligand>
</feature>
<dbReference type="EC" id="3.4.11.-" evidence="19"/>
<dbReference type="Gene3D" id="2.60.40.1730">
    <property type="entry name" value="tricorn interacting facor f3 domain"/>
    <property type="match status" value="1"/>
</dbReference>
<evidence type="ECO:0000256" key="12">
    <source>
        <dbReference type="ARBA" id="ARBA00023049"/>
    </source>
</evidence>
<evidence type="ECO:0000256" key="14">
    <source>
        <dbReference type="ARBA" id="ARBA00023157"/>
    </source>
</evidence>
<feature type="domain" description="Peptidase M1 membrane alanine aminopeptidase" evidence="21">
    <location>
        <begin position="331"/>
        <end position="553"/>
    </location>
</feature>
<keyword evidence="9 17" id="KW-0862">Zinc</keyword>
<evidence type="ECO:0000256" key="19">
    <source>
        <dbReference type="RuleBase" id="RU364040"/>
    </source>
</evidence>
<protein>
    <recommendedName>
        <fullName evidence="19">Aminopeptidase</fullName>
        <ecNumber evidence="19">3.4.11.-</ecNumber>
    </recommendedName>
</protein>
<evidence type="ECO:0000256" key="13">
    <source>
        <dbReference type="ARBA" id="ARBA00023136"/>
    </source>
</evidence>
<dbReference type="PANTHER" id="PTHR11533:SF299">
    <property type="entry name" value="AMINOPEPTIDASE"/>
    <property type="match status" value="1"/>
</dbReference>
<feature type="transmembrane region" description="Helical" evidence="19">
    <location>
        <begin position="39"/>
        <end position="60"/>
    </location>
</feature>
<comment type="similarity">
    <text evidence="3 19">Belongs to the peptidase M1 family.</text>
</comment>
<dbReference type="FunFam" id="1.25.50.20:FF:000001">
    <property type="entry name" value="Aminopeptidase"/>
    <property type="match status" value="1"/>
</dbReference>
<dbReference type="Gene3D" id="1.10.390.10">
    <property type="entry name" value="Neutral Protease Domain 2"/>
    <property type="match status" value="1"/>
</dbReference>
<evidence type="ECO:0000256" key="5">
    <source>
        <dbReference type="ARBA" id="ARBA00022670"/>
    </source>
</evidence>
<dbReference type="InterPro" id="IPR034016">
    <property type="entry name" value="M1_APN-typ"/>
</dbReference>
<evidence type="ECO:0000256" key="17">
    <source>
        <dbReference type="PIRSR" id="PIRSR634016-3"/>
    </source>
</evidence>
<feature type="active site" description="Proton acceptor" evidence="16">
    <location>
        <position position="404"/>
    </location>
</feature>
<evidence type="ECO:0000256" key="3">
    <source>
        <dbReference type="ARBA" id="ARBA00010136"/>
    </source>
</evidence>
<evidence type="ECO:0000259" key="21">
    <source>
        <dbReference type="Pfam" id="PF01433"/>
    </source>
</evidence>
<dbReference type="InterPro" id="IPR014782">
    <property type="entry name" value="Peptidase_M1_dom"/>
</dbReference>
<evidence type="ECO:0000256" key="10">
    <source>
        <dbReference type="ARBA" id="ARBA00022968"/>
    </source>
</evidence>
<dbReference type="InterPro" id="IPR024571">
    <property type="entry name" value="ERAP1-like_C_dom"/>
</dbReference>
<dbReference type="Proteomes" id="UP000594262">
    <property type="component" value="Unplaced"/>
</dbReference>
<evidence type="ECO:0000256" key="6">
    <source>
        <dbReference type="ARBA" id="ARBA00022692"/>
    </source>
</evidence>
<dbReference type="GO" id="GO:0043171">
    <property type="term" value="P:peptide catabolic process"/>
    <property type="evidence" value="ECO:0007669"/>
    <property type="project" value="TreeGrafter"/>
</dbReference>
<feature type="domain" description="Aminopeptidase N-like N-terminal" evidence="23">
    <location>
        <begin position="89"/>
        <end position="296"/>
    </location>
</feature>
<dbReference type="SUPFAM" id="SSF55486">
    <property type="entry name" value="Metalloproteases ('zincins'), catalytic domain"/>
    <property type="match status" value="1"/>
</dbReference>
<dbReference type="GO" id="GO:0008270">
    <property type="term" value="F:zinc ion binding"/>
    <property type="evidence" value="ECO:0007669"/>
    <property type="project" value="UniProtKB-UniRule"/>
</dbReference>
<dbReference type="GO" id="GO:0006508">
    <property type="term" value="P:proteolysis"/>
    <property type="evidence" value="ECO:0007669"/>
    <property type="project" value="UniProtKB-KW"/>
</dbReference>
<keyword evidence="13 19" id="KW-0472">Membrane</keyword>
<keyword evidence="11 19" id="KW-1133">Transmembrane helix</keyword>
<dbReference type="Gene3D" id="2.60.40.1910">
    <property type="match status" value="1"/>
</dbReference>
<dbReference type="CDD" id="cd09601">
    <property type="entry name" value="M1_APN-Q_like"/>
    <property type="match status" value="1"/>
</dbReference>
<keyword evidence="4" id="KW-1003">Cell membrane</keyword>
<comment type="cofactor">
    <cofactor evidence="17 19">
        <name>Zn(2+)</name>
        <dbReference type="ChEBI" id="CHEBI:29105"/>
    </cofactor>
    <text evidence="17 19">Binds 1 zinc ion per subunit.</text>
</comment>
<keyword evidence="25" id="KW-1185">Reference proteome</keyword>
<dbReference type="Pfam" id="PF01433">
    <property type="entry name" value="Peptidase_M1"/>
    <property type="match status" value="1"/>
</dbReference>
<dbReference type="Pfam" id="PF17900">
    <property type="entry name" value="Peptidase_M1_N"/>
    <property type="match status" value="1"/>
</dbReference>
<dbReference type="InterPro" id="IPR001930">
    <property type="entry name" value="Peptidase_M1"/>
</dbReference>
<keyword evidence="12 19" id="KW-0482">Metalloprotease</keyword>
<feature type="domain" description="ERAP1-like C-terminal" evidence="22">
    <location>
        <begin position="630"/>
        <end position="951"/>
    </location>
</feature>
<evidence type="ECO:0000256" key="11">
    <source>
        <dbReference type="ARBA" id="ARBA00022989"/>
    </source>
</evidence>
<comment type="subcellular location">
    <subcellularLocation>
        <location evidence="1">Cell membrane</location>
    </subcellularLocation>
    <subcellularLocation>
        <location evidence="2">Membrane</location>
        <topology evidence="2">Single-pass type II membrane protein</topology>
    </subcellularLocation>
</comment>
<evidence type="ECO:0000259" key="23">
    <source>
        <dbReference type="Pfam" id="PF17900"/>
    </source>
</evidence>
<keyword evidence="5 19" id="KW-0645">Protease</keyword>
<evidence type="ECO:0000256" key="2">
    <source>
        <dbReference type="ARBA" id="ARBA00004606"/>
    </source>
</evidence>